<dbReference type="InterPro" id="IPR051083">
    <property type="entry name" value="GrpII_Intron_Splice-Mob/Def"/>
</dbReference>
<dbReference type="CDD" id="cd01651">
    <property type="entry name" value="RT_G2_intron"/>
    <property type="match status" value="1"/>
</dbReference>
<gene>
    <name evidence="2" type="ORF">GCM10009799_51990</name>
</gene>
<dbReference type="Proteomes" id="UP001501585">
    <property type="component" value="Unassembled WGS sequence"/>
</dbReference>
<protein>
    <recommendedName>
        <fullName evidence="1">Reverse transcriptase domain-containing protein</fullName>
    </recommendedName>
</protein>
<name>A0ABN2TR53_9ACTN</name>
<dbReference type="InterPro" id="IPR043502">
    <property type="entry name" value="DNA/RNA_pol_sf"/>
</dbReference>
<dbReference type="SUPFAM" id="SSF56672">
    <property type="entry name" value="DNA/RNA polymerases"/>
    <property type="match status" value="1"/>
</dbReference>
<dbReference type="PROSITE" id="PS50878">
    <property type="entry name" value="RT_POL"/>
    <property type="match status" value="1"/>
</dbReference>
<proteinExistence type="predicted"/>
<dbReference type="PANTHER" id="PTHR34047">
    <property type="entry name" value="NUCLEAR INTRON MATURASE 1, MITOCHONDRIAL-RELATED"/>
    <property type="match status" value="1"/>
</dbReference>
<accession>A0ABN2TR53</accession>
<evidence type="ECO:0000313" key="2">
    <source>
        <dbReference type="EMBL" id="GAA2017608.1"/>
    </source>
</evidence>
<reference evidence="2 3" key="1">
    <citation type="journal article" date="2019" name="Int. J. Syst. Evol. Microbiol.">
        <title>The Global Catalogue of Microorganisms (GCM) 10K type strain sequencing project: providing services to taxonomists for standard genome sequencing and annotation.</title>
        <authorList>
            <consortium name="The Broad Institute Genomics Platform"/>
            <consortium name="The Broad Institute Genome Sequencing Center for Infectious Disease"/>
            <person name="Wu L."/>
            <person name="Ma J."/>
        </authorList>
    </citation>
    <scope>NUCLEOTIDE SEQUENCE [LARGE SCALE GENOMIC DNA]</scope>
    <source>
        <strain evidence="2 3">JCM 15313</strain>
    </source>
</reference>
<organism evidence="2 3">
    <name type="scientific">Nocardiopsis rhodophaea</name>
    <dbReference type="NCBI Taxonomy" id="280238"/>
    <lineage>
        <taxon>Bacteria</taxon>
        <taxon>Bacillati</taxon>
        <taxon>Actinomycetota</taxon>
        <taxon>Actinomycetes</taxon>
        <taxon>Streptosporangiales</taxon>
        <taxon>Nocardiopsidaceae</taxon>
        <taxon>Nocardiopsis</taxon>
    </lineage>
</organism>
<feature type="domain" description="Reverse transcriptase" evidence="1">
    <location>
        <begin position="87"/>
        <end position="293"/>
    </location>
</feature>
<comment type="caution">
    <text evidence="2">The sequence shown here is derived from an EMBL/GenBank/DDBJ whole genome shotgun (WGS) entry which is preliminary data.</text>
</comment>
<keyword evidence="3" id="KW-1185">Reference proteome</keyword>
<evidence type="ECO:0000259" key="1">
    <source>
        <dbReference type="PROSITE" id="PS50878"/>
    </source>
</evidence>
<dbReference type="InterPro" id="IPR000477">
    <property type="entry name" value="RT_dom"/>
</dbReference>
<sequence length="293" mass="32762">MSARVASPAVGGRSPSEKVRALQHALYRAAKADPGRRFHALMDKVFRRDVLWRAWAAVRANSGAPGIDRTTLGEVEEYGVDRLPGELAGELREGRYRPLPARRVFIPKPGVKDERRPLSVPTVRDRVVQAAMKIVLEPAFEADMLPCSFGFRPRRAAHDALQVLVEEHARGRRWVVETDIADCFSAIGHEELMRAVEERVCDQLVLKLLRVILHAGVMEDGQVRRPVSGTPQGGVISPLLCNVYLHRLDRSWDEHDGVLVRYCDDLVVMCWSRSQAERALCSVPGVIESPRVA</sequence>
<dbReference type="Pfam" id="PF00078">
    <property type="entry name" value="RVT_1"/>
    <property type="match status" value="1"/>
</dbReference>
<dbReference type="EMBL" id="BAAAPC010000039">
    <property type="protein sequence ID" value="GAA2017608.1"/>
    <property type="molecule type" value="Genomic_DNA"/>
</dbReference>
<dbReference type="PANTHER" id="PTHR34047:SF8">
    <property type="entry name" value="PROTEIN YKFC"/>
    <property type="match status" value="1"/>
</dbReference>
<evidence type="ECO:0000313" key="3">
    <source>
        <dbReference type="Proteomes" id="UP001501585"/>
    </source>
</evidence>